<dbReference type="SUPFAM" id="SSF160631">
    <property type="entry name" value="SMI1/KNR4-like"/>
    <property type="match status" value="1"/>
</dbReference>
<dbReference type="SUPFAM" id="SSF52317">
    <property type="entry name" value="Class I glutamine amidotransferase-like"/>
    <property type="match status" value="1"/>
</dbReference>
<dbReference type="Pfam" id="PF09346">
    <property type="entry name" value="SMI1_KNR4"/>
    <property type="match status" value="1"/>
</dbReference>
<dbReference type="SMART" id="SM00860">
    <property type="entry name" value="SMI1_KNR4"/>
    <property type="match status" value="1"/>
</dbReference>
<reference evidence="3 4" key="1">
    <citation type="submission" date="2019-01" db="EMBL/GenBank/DDBJ databases">
        <title>Genome sequencing of the rare red list fungi Fomitopsis rosea.</title>
        <authorList>
            <person name="Buettner E."/>
            <person name="Kellner H."/>
        </authorList>
    </citation>
    <scope>NUCLEOTIDE SEQUENCE [LARGE SCALE GENOMIC DNA]</scope>
    <source>
        <strain evidence="3 4">DSM 105464</strain>
    </source>
</reference>
<evidence type="ECO:0000259" key="2">
    <source>
        <dbReference type="SMART" id="SM00860"/>
    </source>
</evidence>
<evidence type="ECO:0000313" key="4">
    <source>
        <dbReference type="Proteomes" id="UP000298390"/>
    </source>
</evidence>
<organism evidence="3 4">
    <name type="scientific">Rhodofomes roseus</name>
    <dbReference type="NCBI Taxonomy" id="34475"/>
    <lineage>
        <taxon>Eukaryota</taxon>
        <taxon>Fungi</taxon>
        <taxon>Dikarya</taxon>
        <taxon>Basidiomycota</taxon>
        <taxon>Agaricomycotina</taxon>
        <taxon>Agaricomycetes</taxon>
        <taxon>Polyporales</taxon>
        <taxon>Rhodofomes</taxon>
    </lineage>
</organism>
<dbReference type="Gene3D" id="3.40.1580.10">
    <property type="entry name" value="SMI1/KNR4-like"/>
    <property type="match status" value="1"/>
</dbReference>
<feature type="region of interest" description="Disordered" evidence="1">
    <location>
        <begin position="364"/>
        <end position="385"/>
    </location>
</feature>
<dbReference type="InterPro" id="IPR029062">
    <property type="entry name" value="Class_I_gatase-like"/>
</dbReference>
<dbReference type="AlphaFoldDB" id="A0A4Y9YC90"/>
<dbReference type="InterPro" id="IPR018958">
    <property type="entry name" value="Knr4/Smi1-like_dom"/>
</dbReference>
<dbReference type="Gene3D" id="3.40.50.880">
    <property type="match status" value="1"/>
</dbReference>
<comment type="caution">
    <text evidence="3">The sequence shown here is derived from an EMBL/GenBank/DDBJ whole genome shotgun (WGS) entry which is preliminary data.</text>
</comment>
<proteinExistence type="predicted"/>
<dbReference type="InterPro" id="IPR037883">
    <property type="entry name" value="Knr4/Smi1-like_sf"/>
</dbReference>
<feature type="domain" description="Knr4/Smi1-like" evidence="2">
    <location>
        <begin position="638"/>
        <end position="788"/>
    </location>
</feature>
<dbReference type="EMBL" id="SEKV01000295">
    <property type="protein sequence ID" value="TFY59630.1"/>
    <property type="molecule type" value="Genomic_DNA"/>
</dbReference>
<name>A0A4Y9YC90_9APHY</name>
<accession>A0A4Y9YC90</accession>
<evidence type="ECO:0000256" key="1">
    <source>
        <dbReference type="SAM" id="MobiDB-lite"/>
    </source>
</evidence>
<sequence>MRAALFAMIVREGVADISEHYLQIETSPIGMKEDATLLVAVYTNFDLKRADLPSDETVEKIRQCLGIEDPPRCERRPESGKVLDAAPHMEPFNTLPRILVPSTRYAWKPPCLHYAWLAPEAMLLDYAKKNKLSRRLGRKLNVPGTMRAALLAMIIREGVADISQDYLRIQTSPVGMREEATLLVAVYTNFDLKRADLPSDHTIEKIRQRLEDETARDIGDAQISQVSSFLEQGDRGRYDILFIPGPSDITAVSVEAAASHIQALYGNGLNTVATGSGRLLLASSGLLKERTASAASLDVPQTQVASAQEWLEDNIIRDGYFWTAEDSPETLRSLAYLVKAAVRGELQCAIFPLPTFRKHWKAQSGEQGATIHSEPTKPSTTPGADLAKSINSYSPAEADRIPHPVVHLAIRVGLEGSMSSCNALVRALFQMFPNAYGLLGASSTRPFEYLWRDAGNRLHVPWDAPSDEDLRSWEQEVKEMHHYPSDDDLMDVLEYVKVCVAYEPGDWRMPPYSHAGVVAIALGAGAEKEAREWMSELVRDAMHSDATWTWDIGRWPILVEYAKQTGIVAEITRRSVEQAEEDAELARQALLSFPHTSIAVQNQRRAAMEKFRNAPMSSLVPMLEVLKWEEHETLLKPPASLSAIREAEERLGTELPDDLKEFYLVSNGIEFMPLANAPGFRPVEDLKWERAADLGLDQIAVDLGCEIDGAEWDQLPKMDRILVISDDDSEEDVWYVDSETIGKAISVIRSLGRSVDALGEPGWRAVFWCFWMVETRWLERGFRGYIEELARESEKKGAVLVV</sequence>
<gene>
    <name evidence="3" type="ORF">EVJ58_g5657</name>
</gene>
<dbReference type="Proteomes" id="UP000298390">
    <property type="component" value="Unassembled WGS sequence"/>
</dbReference>
<evidence type="ECO:0000313" key="3">
    <source>
        <dbReference type="EMBL" id="TFY59630.1"/>
    </source>
</evidence>
<protein>
    <recommendedName>
        <fullName evidence="2">Knr4/Smi1-like domain-containing protein</fullName>
    </recommendedName>
</protein>